<sequence length="64" mass="6889">VTNMSEELAILESCLKEAESVGDGQQGVAEFEVDQSSTETAIHSLIESLRARDFSTAIAQVKAF</sequence>
<keyword evidence="3" id="KW-1185">Reference proteome</keyword>
<gene>
    <name evidence="2" type="ORF">M9458_040198</name>
</gene>
<dbReference type="EMBL" id="JAMKFB020000020">
    <property type="protein sequence ID" value="KAL0164445.1"/>
    <property type="molecule type" value="Genomic_DNA"/>
</dbReference>
<evidence type="ECO:0000313" key="2">
    <source>
        <dbReference type="EMBL" id="KAL0164445.1"/>
    </source>
</evidence>
<feature type="domain" description="Protein furry C-terminal" evidence="1">
    <location>
        <begin position="1"/>
        <end position="64"/>
    </location>
</feature>
<dbReference type="AlphaFoldDB" id="A0ABD0NSJ5"/>
<dbReference type="Pfam" id="PF19421">
    <property type="entry name" value="Fry_C"/>
    <property type="match status" value="1"/>
</dbReference>
<reference evidence="2 3" key="1">
    <citation type="submission" date="2024-05" db="EMBL/GenBank/DDBJ databases">
        <title>Genome sequencing and assembly of Indian major carp, Cirrhinus mrigala (Hamilton, 1822).</title>
        <authorList>
            <person name="Mohindra V."/>
            <person name="Chowdhury L.M."/>
            <person name="Lal K."/>
            <person name="Jena J.K."/>
        </authorList>
    </citation>
    <scope>NUCLEOTIDE SEQUENCE [LARGE SCALE GENOMIC DNA]</scope>
    <source>
        <strain evidence="2">CM1030</strain>
        <tissue evidence="2">Blood</tissue>
    </source>
</reference>
<dbReference type="Proteomes" id="UP001529510">
    <property type="component" value="Unassembled WGS sequence"/>
</dbReference>
<protein>
    <recommendedName>
        <fullName evidence="1">Protein furry C-terminal domain-containing protein</fullName>
    </recommendedName>
</protein>
<dbReference type="InterPro" id="IPR045842">
    <property type="entry name" value="Fry_C"/>
</dbReference>
<organism evidence="2 3">
    <name type="scientific">Cirrhinus mrigala</name>
    <name type="common">Mrigala</name>
    <dbReference type="NCBI Taxonomy" id="683832"/>
    <lineage>
        <taxon>Eukaryota</taxon>
        <taxon>Metazoa</taxon>
        <taxon>Chordata</taxon>
        <taxon>Craniata</taxon>
        <taxon>Vertebrata</taxon>
        <taxon>Euteleostomi</taxon>
        <taxon>Actinopterygii</taxon>
        <taxon>Neopterygii</taxon>
        <taxon>Teleostei</taxon>
        <taxon>Ostariophysi</taxon>
        <taxon>Cypriniformes</taxon>
        <taxon>Cyprinidae</taxon>
        <taxon>Labeoninae</taxon>
        <taxon>Labeonini</taxon>
        <taxon>Cirrhinus</taxon>
    </lineage>
</organism>
<name>A0ABD0NSJ5_CIRMR</name>
<comment type="caution">
    <text evidence="2">The sequence shown here is derived from an EMBL/GenBank/DDBJ whole genome shotgun (WGS) entry which is preliminary data.</text>
</comment>
<evidence type="ECO:0000313" key="3">
    <source>
        <dbReference type="Proteomes" id="UP001529510"/>
    </source>
</evidence>
<proteinExistence type="predicted"/>
<feature type="non-terminal residue" evidence="2">
    <location>
        <position position="64"/>
    </location>
</feature>
<accession>A0ABD0NSJ5</accession>
<feature type="non-terminal residue" evidence="2">
    <location>
        <position position="1"/>
    </location>
</feature>
<evidence type="ECO:0000259" key="1">
    <source>
        <dbReference type="Pfam" id="PF19421"/>
    </source>
</evidence>